<keyword evidence="11" id="KW-1185">Reference proteome</keyword>
<dbReference type="Pfam" id="PF18916">
    <property type="entry name" value="Lycopene_cyc"/>
    <property type="match status" value="1"/>
</dbReference>
<protein>
    <submittedName>
        <fullName evidence="10">Lycopene cyclase domain protein</fullName>
    </submittedName>
</protein>
<evidence type="ECO:0000256" key="4">
    <source>
        <dbReference type="ARBA" id="ARBA00022746"/>
    </source>
</evidence>
<evidence type="ECO:0000259" key="9">
    <source>
        <dbReference type="Pfam" id="PF18916"/>
    </source>
</evidence>
<comment type="subcellular location">
    <subcellularLocation>
        <location evidence="1">Membrane</location>
        <topology evidence="1">Multi-pass membrane protein</topology>
    </subcellularLocation>
</comment>
<dbReference type="OrthoDB" id="5195186at2"/>
<organism evidence="10 11">
    <name type="scientific">Pseudofrankia inefficax (strain DSM 45817 / CECT 9037 / DDB 130130 / EuI1c)</name>
    <name type="common">Frankia inefficax</name>
    <dbReference type="NCBI Taxonomy" id="298654"/>
    <lineage>
        <taxon>Bacteria</taxon>
        <taxon>Bacillati</taxon>
        <taxon>Actinomycetota</taxon>
        <taxon>Actinomycetes</taxon>
        <taxon>Frankiales</taxon>
        <taxon>Frankiaceae</taxon>
        <taxon>Pseudofrankia</taxon>
    </lineage>
</organism>
<name>E3JCP7_PSEI1</name>
<sequence precursor="true">MRHLTYLAVLAVCLLGTAPLEILLRTRVYARWRRLVATLVPVLVVFAGWDLYAVARRQWTFDARSITGIRLPGGLPLEEVLFFVAVPVCAVLTLEAVRARRPGWLVGDEPAQGDAPGDEAR</sequence>
<keyword evidence="3 8" id="KW-0812">Transmembrane</keyword>
<dbReference type="eggNOG" id="ENOG5033310">
    <property type="taxonomic scope" value="Bacteria"/>
</dbReference>
<evidence type="ECO:0000256" key="7">
    <source>
        <dbReference type="ARBA" id="ARBA00023235"/>
    </source>
</evidence>
<feature type="transmembrane region" description="Helical" evidence="8">
    <location>
        <begin position="6"/>
        <end position="24"/>
    </location>
</feature>
<accession>E3JCP7</accession>
<dbReference type="STRING" id="298654.FraEuI1c_1831"/>
<keyword evidence="7" id="KW-0413">Isomerase</keyword>
<dbReference type="AlphaFoldDB" id="E3JCP7"/>
<dbReference type="GO" id="GO:0016872">
    <property type="term" value="F:intramolecular lyase activity"/>
    <property type="evidence" value="ECO:0007669"/>
    <property type="project" value="InterPro"/>
</dbReference>
<evidence type="ECO:0000256" key="2">
    <source>
        <dbReference type="ARBA" id="ARBA00004829"/>
    </source>
</evidence>
<evidence type="ECO:0000256" key="8">
    <source>
        <dbReference type="SAM" id="Phobius"/>
    </source>
</evidence>
<proteinExistence type="predicted"/>
<evidence type="ECO:0000256" key="1">
    <source>
        <dbReference type="ARBA" id="ARBA00004141"/>
    </source>
</evidence>
<dbReference type="Proteomes" id="UP000002484">
    <property type="component" value="Chromosome"/>
</dbReference>
<feature type="transmembrane region" description="Helical" evidence="8">
    <location>
        <begin position="80"/>
        <end position="97"/>
    </location>
</feature>
<dbReference type="NCBIfam" id="TIGR03462">
    <property type="entry name" value="CarR_dom_SF"/>
    <property type="match status" value="1"/>
</dbReference>
<dbReference type="InterPro" id="IPR017825">
    <property type="entry name" value="Lycopene_cyclase_dom"/>
</dbReference>
<dbReference type="GO" id="GO:0045436">
    <property type="term" value="F:lycopene beta cyclase activity"/>
    <property type="evidence" value="ECO:0007669"/>
    <property type="project" value="UniProtKB-ARBA"/>
</dbReference>
<dbReference type="HOGENOM" id="CLU_136708_0_0_11"/>
<dbReference type="GO" id="GO:0016117">
    <property type="term" value="P:carotenoid biosynthetic process"/>
    <property type="evidence" value="ECO:0007669"/>
    <property type="project" value="UniProtKB-KW"/>
</dbReference>
<feature type="transmembrane region" description="Helical" evidence="8">
    <location>
        <begin position="36"/>
        <end position="55"/>
    </location>
</feature>
<keyword evidence="6 8" id="KW-0472">Membrane</keyword>
<evidence type="ECO:0000256" key="5">
    <source>
        <dbReference type="ARBA" id="ARBA00022989"/>
    </source>
</evidence>
<dbReference type="RefSeq" id="WP_013423006.1">
    <property type="nucleotide sequence ID" value="NC_014666.1"/>
</dbReference>
<dbReference type="EMBL" id="CP002299">
    <property type="protein sequence ID" value="ADP79887.1"/>
    <property type="molecule type" value="Genomic_DNA"/>
</dbReference>
<evidence type="ECO:0000256" key="3">
    <source>
        <dbReference type="ARBA" id="ARBA00022692"/>
    </source>
</evidence>
<keyword evidence="5 8" id="KW-1133">Transmembrane helix</keyword>
<dbReference type="GO" id="GO:0016020">
    <property type="term" value="C:membrane"/>
    <property type="evidence" value="ECO:0007669"/>
    <property type="project" value="UniProtKB-SubCell"/>
</dbReference>
<reference evidence="10 11" key="1">
    <citation type="submission" date="2010-10" db="EMBL/GenBank/DDBJ databases">
        <title>Complete sequence of Frankia sp. EuI1c.</title>
        <authorList>
            <consortium name="US DOE Joint Genome Institute"/>
            <person name="Lucas S."/>
            <person name="Copeland A."/>
            <person name="Lapidus A."/>
            <person name="Cheng J.-F."/>
            <person name="Bruce D."/>
            <person name="Goodwin L."/>
            <person name="Pitluck S."/>
            <person name="Chertkov O."/>
            <person name="Detter J.C."/>
            <person name="Han C."/>
            <person name="Tapia R."/>
            <person name="Land M."/>
            <person name="Hauser L."/>
            <person name="Jeffries C."/>
            <person name="Kyrpides N."/>
            <person name="Ivanova N."/>
            <person name="Mikhailova N."/>
            <person name="Beauchemin N."/>
            <person name="Sen A."/>
            <person name="Sur S.A."/>
            <person name="Gtari M."/>
            <person name="Wall L."/>
            <person name="Tisa L."/>
            <person name="Woyke T."/>
        </authorList>
    </citation>
    <scope>NUCLEOTIDE SEQUENCE [LARGE SCALE GENOMIC DNA]</scope>
    <source>
        <strain evidence="11">DSM 45817 / CECT 9037 / EuI1c</strain>
    </source>
</reference>
<feature type="domain" description="Lycopene cyclase" evidence="9">
    <location>
        <begin position="5"/>
        <end position="95"/>
    </location>
</feature>
<keyword evidence="4" id="KW-0125">Carotenoid biosynthesis</keyword>
<comment type="pathway">
    <text evidence="2">Carotenoid biosynthesis.</text>
</comment>
<gene>
    <name evidence="10" type="ordered locus">FraEuI1c_1831</name>
</gene>
<dbReference type="KEGG" id="fri:FraEuI1c_1831"/>
<evidence type="ECO:0000256" key="6">
    <source>
        <dbReference type="ARBA" id="ARBA00023136"/>
    </source>
</evidence>
<evidence type="ECO:0000313" key="11">
    <source>
        <dbReference type="Proteomes" id="UP000002484"/>
    </source>
</evidence>
<evidence type="ECO:0000313" key="10">
    <source>
        <dbReference type="EMBL" id="ADP79887.1"/>
    </source>
</evidence>
<dbReference type="InParanoid" id="E3JCP7"/>